<proteinExistence type="predicted"/>
<name>A0ACC4DIW9_PURLI</name>
<gene>
    <name evidence="1" type="ORF">ACCO45_009072</name>
</gene>
<accession>A0ACC4DIW9</accession>
<keyword evidence="2" id="KW-1185">Reference proteome</keyword>
<evidence type="ECO:0000313" key="1">
    <source>
        <dbReference type="EMBL" id="KAL3956226.1"/>
    </source>
</evidence>
<dbReference type="Proteomes" id="UP001638806">
    <property type="component" value="Unassembled WGS sequence"/>
</dbReference>
<sequence>MEGLDRPEHDLKHGNRTPRHWPRMHPPVSAALGSCCASSLAAQLQMPACIFWTCSLLNGFELFCITVAWRTGPGSPFQGAWDPCQSSSHTGRLLSRVPNTLADWVWTPRRPENQSTRDVPQGGALMKQGVTESHGPRHSTAQQFSLTWRAVFLERPKGHSRDPVGAIADTV</sequence>
<reference evidence="1" key="1">
    <citation type="submission" date="2024-12" db="EMBL/GenBank/DDBJ databases">
        <title>Comparative genomics and development of molecular markers within Purpureocillium lilacinum and among Purpureocillium species.</title>
        <authorList>
            <person name="Yeh Z.-Y."/>
            <person name="Ni N.-T."/>
            <person name="Lo P.-H."/>
            <person name="Mushyakhwo K."/>
            <person name="Lin C.-F."/>
            <person name="Nai Y.-S."/>
        </authorList>
    </citation>
    <scope>NUCLEOTIDE SEQUENCE</scope>
    <source>
        <strain evidence="1">NCHU-NPUST-175</strain>
    </source>
</reference>
<organism evidence="1 2">
    <name type="scientific">Purpureocillium lilacinum</name>
    <name type="common">Paecilomyces lilacinus</name>
    <dbReference type="NCBI Taxonomy" id="33203"/>
    <lineage>
        <taxon>Eukaryota</taxon>
        <taxon>Fungi</taxon>
        <taxon>Dikarya</taxon>
        <taxon>Ascomycota</taxon>
        <taxon>Pezizomycotina</taxon>
        <taxon>Sordariomycetes</taxon>
        <taxon>Hypocreomycetidae</taxon>
        <taxon>Hypocreales</taxon>
        <taxon>Ophiocordycipitaceae</taxon>
        <taxon>Purpureocillium</taxon>
    </lineage>
</organism>
<comment type="caution">
    <text evidence="1">The sequence shown here is derived from an EMBL/GenBank/DDBJ whole genome shotgun (WGS) entry which is preliminary data.</text>
</comment>
<evidence type="ECO:0000313" key="2">
    <source>
        <dbReference type="Proteomes" id="UP001638806"/>
    </source>
</evidence>
<protein>
    <submittedName>
        <fullName evidence="1">Uncharacterized protein</fullName>
    </submittedName>
</protein>
<dbReference type="EMBL" id="JBGNUJ010000008">
    <property type="protein sequence ID" value="KAL3956226.1"/>
    <property type="molecule type" value="Genomic_DNA"/>
</dbReference>